<name>A0A8J7P5V1_ATRSP</name>
<evidence type="ECO:0000256" key="5">
    <source>
        <dbReference type="ARBA" id="ARBA00022725"/>
    </source>
</evidence>
<feature type="domain" description="G-protein coupled receptors family 1 profile" evidence="14">
    <location>
        <begin position="39"/>
        <end position="287"/>
    </location>
</feature>
<dbReference type="GO" id="GO:0005549">
    <property type="term" value="F:odorant binding"/>
    <property type="evidence" value="ECO:0007669"/>
    <property type="project" value="TreeGrafter"/>
</dbReference>
<sequence length="310" mass="35528">MENSSNIVVFNLSGLNETRSRKYVFFLFTLFFYLWIIFLNLTLTATILLEKSLHEPMYIFICNLSLNTLYGTAGFYPKLLADFLSDTHVISFTGCLIQAIVIYSSVFCEFTNLTVMSYDRYVAICKPLEYHSIINALTAGKFVLILWIFVFSEVTVQAVLTLRLPLCGTQIDKLYCDNWSIVKLSCVDTTPNNICGYILLVIHVSQAFFILYSYIQIIRVCVNSGESRNKFLQTCLPHLITLINFSITTVFDVMYARYGSRNTSQTLRNIMAVEFLVIPPLLNPLVYGLSLTQVRLRIKKVFNRKVDSQT</sequence>
<dbReference type="InterPro" id="IPR000276">
    <property type="entry name" value="GPCR_Rhodpsn"/>
</dbReference>
<evidence type="ECO:0000256" key="13">
    <source>
        <dbReference type="SAM" id="Phobius"/>
    </source>
</evidence>
<evidence type="ECO:0000256" key="3">
    <source>
        <dbReference type="ARBA" id="ARBA00022606"/>
    </source>
</evidence>
<comment type="caution">
    <text evidence="15">The sequence shown here is derived from an EMBL/GenBank/DDBJ whole genome shotgun (WGS) entry which is preliminary data.</text>
</comment>
<dbReference type="InterPro" id="IPR017452">
    <property type="entry name" value="GPCR_Rhodpsn_7TM"/>
</dbReference>
<dbReference type="EMBL" id="JAAWVO010073544">
    <property type="protein sequence ID" value="MBN3324951.1"/>
    <property type="molecule type" value="Genomic_DNA"/>
</dbReference>
<keyword evidence="7" id="KW-0297">G-protein coupled receptor</keyword>
<dbReference type="GO" id="GO:0004930">
    <property type="term" value="F:G protein-coupled receptor activity"/>
    <property type="evidence" value="ECO:0007669"/>
    <property type="project" value="UniProtKB-KW"/>
</dbReference>
<evidence type="ECO:0000256" key="8">
    <source>
        <dbReference type="ARBA" id="ARBA00023136"/>
    </source>
</evidence>
<evidence type="ECO:0000259" key="14">
    <source>
        <dbReference type="PROSITE" id="PS50262"/>
    </source>
</evidence>
<keyword evidence="16" id="KW-1185">Reference proteome</keyword>
<dbReference type="Proteomes" id="UP000736164">
    <property type="component" value="Unassembled WGS sequence"/>
</dbReference>
<dbReference type="GO" id="GO:0004984">
    <property type="term" value="F:olfactory receptor activity"/>
    <property type="evidence" value="ECO:0007669"/>
    <property type="project" value="InterPro"/>
</dbReference>
<dbReference type="AlphaFoldDB" id="A0A8J7P5V1"/>
<dbReference type="InterPro" id="IPR000725">
    <property type="entry name" value="Olfact_rcpt"/>
</dbReference>
<dbReference type="SUPFAM" id="SSF81321">
    <property type="entry name" value="Family A G protein-coupled receptor-like"/>
    <property type="match status" value="1"/>
</dbReference>
<evidence type="ECO:0000256" key="9">
    <source>
        <dbReference type="ARBA" id="ARBA00023157"/>
    </source>
</evidence>
<feature type="non-terminal residue" evidence="15">
    <location>
        <position position="1"/>
    </location>
</feature>
<evidence type="ECO:0000256" key="6">
    <source>
        <dbReference type="ARBA" id="ARBA00022989"/>
    </source>
</evidence>
<dbReference type="Gene3D" id="1.20.1070.10">
    <property type="entry name" value="Rhodopsin 7-helix transmembrane proteins"/>
    <property type="match status" value="1"/>
</dbReference>
<keyword evidence="4 13" id="KW-0812">Transmembrane</keyword>
<keyword evidence="5" id="KW-0552">Olfaction</keyword>
<gene>
    <name evidence="15" type="primary">Or4m1</name>
    <name evidence="15" type="ORF">GTO95_0015114</name>
</gene>
<dbReference type="FunFam" id="1.20.1070.10:FF:000024">
    <property type="entry name" value="Olfactory receptor"/>
    <property type="match status" value="1"/>
</dbReference>
<dbReference type="GO" id="GO:0005886">
    <property type="term" value="C:plasma membrane"/>
    <property type="evidence" value="ECO:0007669"/>
    <property type="project" value="UniProtKB-SubCell"/>
</dbReference>
<dbReference type="PRINTS" id="PR00245">
    <property type="entry name" value="OLFACTORYR"/>
</dbReference>
<evidence type="ECO:0000256" key="7">
    <source>
        <dbReference type="ARBA" id="ARBA00023040"/>
    </source>
</evidence>
<protein>
    <submittedName>
        <fullName evidence="15">OR4M1 protein</fullName>
    </submittedName>
</protein>
<keyword evidence="8 13" id="KW-0472">Membrane</keyword>
<accession>A0A8J7P5V1</accession>
<keyword evidence="2" id="KW-1003">Cell membrane</keyword>
<evidence type="ECO:0000256" key="11">
    <source>
        <dbReference type="ARBA" id="ARBA00023180"/>
    </source>
</evidence>
<evidence type="ECO:0000256" key="12">
    <source>
        <dbReference type="ARBA" id="ARBA00023224"/>
    </source>
</evidence>
<feature type="transmembrane region" description="Helical" evidence="13">
    <location>
        <begin position="23"/>
        <end position="49"/>
    </location>
</feature>
<dbReference type="PANTHER" id="PTHR26451">
    <property type="entry name" value="G_PROTEIN_RECEP_F1_2 DOMAIN-CONTAINING PROTEIN"/>
    <property type="match status" value="1"/>
</dbReference>
<feature type="non-terminal residue" evidence="15">
    <location>
        <position position="310"/>
    </location>
</feature>
<evidence type="ECO:0000256" key="1">
    <source>
        <dbReference type="ARBA" id="ARBA00004651"/>
    </source>
</evidence>
<organism evidence="15 16">
    <name type="scientific">Atractosteus spatula</name>
    <name type="common">Alligator gar</name>
    <name type="synonym">Lepisosteus spatula</name>
    <dbReference type="NCBI Taxonomy" id="7917"/>
    <lineage>
        <taxon>Eukaryota</taxon>
        <taxon>Metazoa</taxon>
        <taxon>Chordata</taxon>
        <taxon>Craniata</taxon>
        <taxon>Vertebrata</taxon>
        <taxon>Euteleostomi</taxon>
        <taxon>Actinopterygii</taxon>
        <taxon>Neopterygii</taxon>
        <taxon>Holostei</taxon>
        <taxon>Semionotiformes</taxon>
        <taxon>Lepisosteidae</taxon>
        <taxon>Atractosteus</taxon>
    </lineage>
</organism>
<reference evidence="15" key="1">
    <citation type="journal article" date="2021" name="Cell">
        <title>Tracing the genetic footprints of vertebrate landing in non-teleost ray-finned fishes.</title>
        <authorList>
            <person name="Bi X."/>
            <person name="Wang K."/>
            <person name="Yang L."/>
            <person name="Pan H."/>
            <person name="Jiang H."/>
            <person name="Wei Q."/>
            <person name="Fang M."/>
            <person name="Yu H."/>
            <person name="Zhu C."/>
            <person name="Cai Y."/>
            <person name="He Y."/>
            <person name="Gan X."/>
            <person name="Zeng H."/>
            <person name="Yu D."/>
            <person name="Zhu Y."/>
            <person name="Jiang H."/>
            <person name="Qiu Q."/>
            <person name="Yang H."/>
            <person name="Zhang Y.E."/>
            <person name="Wang W."/>
            <person name="Zhu M."/>
            <person name="He S."/>
            <person name="Zhang G."/>
        </authorList>
    </citation>
    <scope>NUCLEOTIDE SEQUENCE</scope>
    <source>
        <strain evidence="15">Allg_001</strain>
    </source>
</reference>
<keyword evidence="9" id="KW-1015">Disulfide bond</keyword>
<keyword evidence="11" id="KW-0325">Glycoprotein</keyword>
<evidence type="ECO:0000256" key="4">
    <source>
        <dbReference type="ARBA" id="ARBA00022692"/>
    </source>
</evidence>
<evidence type="ECO:0000256" key="2">
    <source>
        <dbReference type="ARBA" id="ARBA00022475"/>
    </source>
</evidence>
<comment type="subcellular location">
    <subcellularLocation>
        <location evidence="1">Cell membrane</location>
        <topology evidence="1">Multi-pass membrane protein</topology>
    </subcellularLocation>
</comment>
<dbReference type="Pfam" id="PF13853">
    <property type="entry name" value="7tm_4"/>
    <property type="match status" value="1"/>
</dbReference>
<evidence type="ECO:0000256" key="10">
    <source>
        <dbReference type="ARBA" id="ARBA00023170"/>
    </source>
</evidence>
<dbReference type="PANTHER" id="PTHR26451:SF871">
    <property type="entry name" value="ODORANT RECEPTOR-RELATED"/>
    <property type="match status" value="1"/>
</dbReference>
<feature type="transmembrane region" description="Helical" evidence="13">
    <location>
        <begin position="132"/>
        <end position="152"/>
    </location>
</feature>
<proteinExistence type="predicted"/>
<keyword evidence="3" id="KW-0716">Sensory transduction</keyword>
<feature type="transmembrane region" description="Helical" evidence="13">
    <location>
        <begin position="88"/>
        <end position="111"/>
    </location>
</feature>
<keyword evidence="12" id="KW-0807">Transducer</keyword>
<dbReference type="PROSITE" id="PS50262">
    <property type="entry name" value="G_PROTEIN_RECEP_F1_2"/>
    <property type="match status" value="1"/>
</dbReference>
<feature type="transmembrane region" description="Helical" evidence="13">
    <location>
        <begin position="270"/>
        <end position="290"/>
    </location>
</feature>
<keyword evidence="10" id="KW-0675">Receptor</keyword>
<evidence type="ECO:0000313" key="16">
    <source>
        <dbReference type="Proteomes" id="UP000736164"/>
    </source>
</evidence>
<evidence type="ECO:0000313" key="15">
    <source>
        <dbReference type="EMBL" id="MBN3324951.1"/>
    </source>
</evidence>
<dbReference type="InterPro" id="IPR052921">
    <property type="entry name" value="GPCR1_Superfamily_Member"/>
</dbReference>
<keyword evidence="6 13" id="KW-1133">Transmembrane helix</keyword>
<feature type="transmembrane region" description="Helical" evidence="13">
    <location>
        <begin position="236"/>
        <end position="258"/>
    </location>
</feature>
<dbReference type="PROSITE" id="PS00237">
    <property type="entry name" value="G_PROTEIN_RECEP_F1_1"/>
    <property type="match status" value="1"/>
</dbReference>
<feature type="transmembrane region" description="Helical" evidence="13">
    <location>
        <begin position="197"/>
        <end position="215"/>
    </location>
</feature>